<sequence>MVESAGITVQETGAGHNRRVSEESLGTLVAVETAEGERECRLFAERRRGAQQAPRPAVDPGASRGLSSCSRAFKKPLEAAGSRKTLLWPDRRLINGLLGNGRCDGCTE</sequence>
<feature type="region of interest" description="Disordered" evidence="1">
    <location>
        <begin position="46"/>
        <end position="67"/>
    </location>
</feature>
<proteinExistence type="predicted"/>
<dbReference type="AlphaFoldDB" id="A0A178EWP6"/>
<name>A0A178EWP6_TRIRU</name>
<dbReference type="EMBL" id="LHPM01000016">
    <property type="protein sequence ID" value="OAL64358.1"/>
    <property type="molecule type" value="Genomic_DNA"/>
</dbReference>
<evidence type="ECO:0000256" key="1">
    <source>
        <dbReference type="SAM" id="MobiDB-lite"/>
    </source>
</evidence>
<dbReference type="Proteomes" id="UP000243015">
    <property type="component" value="Unassembled WGS sequence"/>
</dbReference>
<comment type="caution">
    <text evidence="2">The sequence shown here is derived from an EMBL/GenBank/DDBJ whole genome shotgun (WGS) entry which is preliminary data.</text>
</comment>
<evidence type="ECO:0000313" key="3">
    <source>
        <dbReference type="Proteomes" id="UP000243015"/>
    </source>
</evidence>
<evidence type="ECO:0000313" key="2">
    <source>
        <dbReference type="EMBL" id="OAL64358.1"/>
    </source>
</evidence>
<organism evidence="2 3">
    <name type="scientific">Trichophyton rubrum</name>
    <name type="common">Athlete's foot fungus</name>
    <name type="synonym">Epidermophyton rubrum</name>
    <dbReference type="NCBI Taxonomy" id="5551"/>
    <lineage>
        <taxon>Eukaryota</taxon>
        <taxon>Fungi</taxon>
        <taxon>Dikarya</taxon>
        <taxon>Ascomycota</taxon>
        <taxon>Pezizomycotina</taxon>
        <taxon>Eurotiomycetes</taxon>
        <taxon>Eurotiomycetidae</taxon>
        <taxon>Onygenales</taxon>
        <taxon>Arthrodermataceae</taxon>
        <taxon>Trichophyton</taxon>
    </lineage>
</organism>
<feature type="region of interest" description="Disordered" evidence="1">
    <location>
        <begin position="1"/>
        <end position="21"/>
    </location>
</feature>
<reference evidence="2 3" key="1">
    <citation type="submission" date="2016-05" db="EMBL/GenBank/DDBJ databases">
        <title>Genome sequencing of Trichophyton rubrum CMCC(F)T1i isolated from hair.</title>
        <authorList>
            <person name="Zhan P."/>
            <person name="Tao Y."/>
            <person name="Liu W."/>
        </authorList>
    </citation>
    <scope>NUCLEOTIDE SEQUENCE [LARGE SCALE GENOMIC DNA]</scope>
    <source>
        <strain evidence="3">CMCC(F)T1i</strain>
    </source>
</reference>
<protein>
    <submittedName>
        <fullName evidence="2">Uncharacterized protein</fullName>
    </submittedName>
</protein>
<gene>
    <name evidence="2" type="ORF">A7C99_4428</name>
</gene>
<accession>A0A178EWP6</accession>